<evidence type="ECO:0000313" key="2">
    <source>
        <dbReference type="Proteomes" id="UP000298213"/>
    </source>
</evidence>
<dbReference type="EMBL" id="SPDV01000008">
    <property type="protein sequence ID" value="TFI59292.1"/>
    <property type="molecule type" value="Genomic_DNA"/>
</dbReference>
<dbReference type="OrthoDB" id="7584428at2"/>
<keyword evidence="2" id="KW-1185">Reference proteome</keyword>
<reference evidence="1 2" key="1">
    <citation type="submission" date="2019-03" db="EMBL/GenBank/DDBJ databases">
        <title>Genome sequence of Sphingomonas sp. 17J27-24.</title>
        <authorList>
            <person name="Kim M."/>
            <person name="Maeng S."/>
            <person name="Sathiyaraj S."/>
        </authorList>
    </citation>
    <scope>NUCLEOTIDE SEQUENCE [LARGE SCALE GENOMIC DNA]</scope>
    <source>
        <strain evidence="1 2">17J27-24</strain>
    </source>
</reference>
<protein>
    <submittedName>
        <fullName evidence="1">Uncharacterized protein</fullName>
    </submittedName>
</protein>
<dbReference type="RefSeq" id="WP_135084537.1">
    <property type="nucleotide sequence ID" value="NZ_SPDV01000008.1"/>
</dbReference>
<accession>A0A4Y8ZVE8</accession>
<dbReference type="AlphaFoldDB" id="A0A4Y8ZVE8"/>
<sequence length="119" mass="13652">MGDAARAWNGEQVRTWLARRCEAAKLDQAAADRRGYEARHDYDQAAAEEWVCRALNDAAWTSEQAAFAGRIKQLAGQDDYAVTGIHDDARFERHVRSHLRKLARMTRTNDGFDKLLRYQ</sequence>
<comment type="caution">
    <text evidence="1">The sequence shown here is derived from an EMBL/GenBank/DDBJ whole genome shotgun (WGS) entry which is preliminary data.</text>
</comment>
<organism evidence="1 2">
    <name type="scientific">Sphingomonas parva</name>
    <dbReference type="NCBI Taxonomy" id="2555898"/>
    <lineage>
        <taxon>Bacteria</taxon>
        <taxon>Pseudomonadati</taxon>
        <taxon>Pseudomonadota</taxon>
        <taxon>Alphaproteobacteria</taxon>
        <taxon>Sphingomonadales</taxon>
        <taxon>Sphingomonadaceae</taxon>
        <taxon>Sphingomonas</taxon>
    </lineage>
</organism>
<dbReference type="Proteomes" id="UP000298213">
    <property type="component" value="Unassembled WGS sequence"/>
</dbReference>
<gene>
    <name evidence="1" type="ORF">E2493_05475</name>
</gene>
<proteinExistence type="predicted"/>
<evidence type="ECO:0000313" key="1">
    <source>
        <dbReference type="EMBL" id="TFI59292.1"/>
    </source>
</evidence>
<name>A0A4Y8ZVE8_9SPHN</name>